<feature type="transmembrane region" description="Helical" evidence="1">
    <location>
        <begin position="142"/>
        <end position="160"/>
    </location>
</feature>
<keyword evidence="3" id="KW-1185">Reference proteome</keyword>
<feature type="transmembrane region" description="Helical" evidence="1">
    <location>
        <begin position="74"/>
        <end position="93"/>
    </location>
</feature>
<dbReference type="EMBL" id="BSDD01000002">
    <property type="protein sequence ID" value="GLH69903.1"/>
    <property type="molecule type" value="Genomic_DNA"/>
</dbReference>
<accession>A0ABQ5Q5K2</accession>
<dbReference type="Proteomes" id="UP001165089">
    <property type="component" value="Unassembled WGS sequence"/>
</dbReference>
<sequence>MADTFLQRIPTLAEPALRAYLDRPGDYRPEAVRAAAEELRRRGRGPTEAEWQALEAALAPAESSGPDPRRLRALARWTLILGLGTALLIYATAKPAPPDPLGYDPLDTKRYLRELEVFGGKANILATQFRQWFEGLWEGRNLAYTVATLTGLLAGLLRFLGREPRA</sequence>
<evidence type="ECO:0000256" key="1">
    <source>
        <dbReference type="SAM" id="Phobius"/>
    </source>
</evidence>
<organism evidence="2 3">
    <name type="scientific">Geothrix rubra</name>
    <dbReference type="NCBI Taxonomy" id="2927977"/>
    <lineage>
        <taxon>Bacteria</taxon>
        <taxon>Pseudomonadati</taxon>
        <taxon>Acidobacteriota</taxon>
        <taxon>Holophagae</taxon>
        <taxon>Holophagales</taxon>
        <taxon>Holophagaceae</taxon>
        <taxon>Geothrix</taxon>
    </lineage>
</organism>
<evidence type="ECO:0000313" key="3">
    <source>
        <dbReference type="Proteomes" id="UP001165089"/>
    </source>
</evidence>
<protein>
    <submittedName>
        <fullName evidence="2">Uncharacterized protein</fullName>
    </submittedName>
</protein>
<comment type="caution">
    <text evidence="2">The sequence shown here is derived from an EMBL/GenBank/DDBJ whole genome shotgun (WGS) entry which is preliminary data.</text>
</comment>
<evidence type="ECO:0000313" key="2">
    <source>
        <dbReference type="EMBL" id="GLH69903.1"/>
    </source>
</evidence>
<name>A0ABQ5Q5K2_9BACT</name>
<dbReference type="RefSeq" id="WP_285724081.1">
    <property type="nucleotide sequence ID" value="NZ_BSDD01000002.1"/>
</dbReference>
<keyword evidence="1" id="KW-1133">Transmembrane helix</keyword>
<gene>
    <name evidence="2" type="ORF">GETHPA_14360</name>
</gene>
<keyword evidence="1" id="KW-0812">Transmembrane</keyword>
<proteinExistence type="predicted"/>
<keyword evidence="1" id="KW-0472">Membrane</keyword>
<reference evidence="2 3" key="1">
    <citation type="journal article" date="2023" name="Antonie Van Leeuwenhoek">
        <title>Mesoterricola silvestris gen. nov., sp. nov., Mesoterricola sediminis sp. nov., Geothrix oryzae sp. nov., Geothrix edaphica sp. nov., Geothrix rubra sp. nov., and Geothrix limicola sp. nov., six novel members of Acidobacteriota isolated from soils.</title>
        <authorList>
            <person name="Itoh H."/>
            <person name="Sugisawa Y."/>
            <person name="Mise K."/>
            <person name="Xu Z."/>
            <person name="Kuniyasu M."/>
            <person name="Ushijima N."/>
            <person name="Kawano K."/>
            <person name="Kobayashi E."/>
            <person name="Shiratori Y."/>
            <person name="Masuda Y."/>
            <person name="Senoo K."/>
        </authorList>
    </citation>
    <scope>NUCLEOTIDE SEQUENCE [LARGE SCALE GENOMIC DNA]</scope>
    <source>
        <strain evidence="2 3">Red803</strain>
    </source>
</reference>